<name>A0ABZ0PQB5_9PROT</name>
<dbReference type="Gene3D" id="1.25.40.10">
    <property type="entry name" value="Tetratricopeptide repeat domain"/>
    <property type="match status" value="4"/>
</dbReference>
<dbReference type="InterPro" id="IPR019734">
    <property type="entry name" value="TPR_rpt"/>
</dbReference>
<evidence type="ECO:0000256" key="2">
    <source>
        <dbReference type="ARBA" id="ARBA00022803"/>
    </source>
</evidence>
<dbReference type="SUPFAM" id="SSF48452">
    <property type="entry name" value="TPR-like"/>
    <property type="match status" value="4"/>
</dbReference>
<dbReference type="PANTHER" id="PTHR45586">
    <property type="entry name" value="TPR REPEAT-CONTAINING PROTEIN PA4667"/>
    <property type="match status" value="1"/>
</dbReference>
<sequence>MPRLKGEIERVAPGHIAGWAADLASNQPVRVSAYLDDAVLASAAEVDGSFTLRLARGAPLTELRVQAEIDDETFVLAVAEPGWSLGPAREALRAEAHEDWPTAVAHWRALIAEDATNLVAWLGLARAAMLASEFIVATASLRVARGLATDDRQRREVAQKCLALGQPRAAVELLAGLVRDAPTNDGLALEHAAALLRVPNPKAAVQVLTALLARTPDHPQASALLAEALWAIKDTAGAEELLRKRLLQPAPAPDTRRSLARLLAATARVDEATILVADEPALVGTLRGEAQLAAKQVEDAEVSFRAALMIDPQHLGALLGLASVELAKHAPKRAWDLLRIVLAREPLHAEALMLAARCAEAQREWHVAARLLALLTHTEPGDGTPGIRLTRLLLARGAAEEALQICRQALKVHPSRFHLALNFGIALAKIDGIAAALEWIAQSPMFRGASRLTEALFNLHRACSDAATDAMLPSLVLAEWPEVEPALTVLDQLRRSGIYPAACAWVEALAAHPAAHALTSDQWRHIGEVARRAGNESLAERCLDAAIAQVSDHKALPGLAKSSLTPAQQERLLPTISSWIATESRIVHLHLARLRLLVALGQLEEAVLASRAMIVEHPASTPALSAALAVELLHGESGRAGDYARNSKLSDPDGACDCAELLAEGLRSLLRTNNQLRVERILTDVSALALELVTEAGRATPAATSLLSFATRYRGLDEPLPILRRAIELAERDASALVALLAGALERAGYYGDALAVLNSLPGQTADRLLAKARLARVAGQMEEALAQYASLPEAQRQRDTVLESQSELLRLAGQDAAAEALLRRLLTVTPLLPRRIRALGDVLMKAGRLEAELAKLGTVLQRFPDDFETRTQLGLLLFEAGRLAEADAVLAQLVGDPRYGIALLEQHVMLRLLRMDYAGARTVIEASGLGRSSNPDVARSVAGLMARLTDRAEAQSVLRTALTANPANVPLILALAEQLIEAGTDEGLLVLIRRAVAIDPLNAHAHLLLGITLQRTGDVQGARVALFTARMLSPGYVRLYAQLGLLEEESDDIDAALAAYGVARRAAAGTGKDPGARVLWHSVMCHMLRSEWQEAITAHADLCTLFDQAFPGSMRVWRGESLHGQRLLVGMRGGPGDELRVTMVCCPWLIRSGAQVTFACDPRLTTLLSRTFPEIDFIPVHSGHRRLRRRDGDVTLISTAWPSVSPRVLEMSIPYDLVDDGGFVCNSDSLIHRVYFEGSLRDGEDIERRLIKTDPGRRAEARRILDALPAGLRVGLCWRGSYSSGYRQRGFLQAEELGPFLAVEGTRFVNLQVNLTHAEQEVFQGNLAVIPGLDLFDDFEGTAALIAELDLVISVGVSMRDTAGAVGVPVWSFTTWPGAADVWRSGPDGVDVWQPSIIHYDLHTYGSRAGIISAIARDLTGLSRRGWGARA</sequence>
<dbReference type="InterPro" id="IPR051012">
    <property type="entry name" value="CellSynth/LPSAsmb/PSIAsmb"/>
</dbReference>
<evidence type="ECO:0000256" key="1">
    <source>
        <dbReference type="ARBA" id="ARBA00022737"/>
    </source>
</evidence>
<accession>A0ABZ0PQB5</accession>
<keyword evidence="1" id="KW-0677">Repeat</keyword>
<dbReference type="RefSeq" id="WP_318651410.1">
    <property type="nucleotide sequence ID" value="NZ_CP137852.1"/>
</dbReference>
<dbReference type="InterPro" id="IPR011990">
    <property type="entry name" value="TPR-like_helical_dom_sf"/>
</dbReference>
<dbReference type="Proteomes" id="UP001305521">
    <property type="component" value="Chromosome"/>
</dbReference>
<evidence type="ECO:0000313" key="3">
    <source>
        <dbReference type="EMBL" id="WPB87458.1"/>
    </source>
</evidence>
<protein>
    <submittedName>
        <fullName evidence="3">Tetratricopeptide repeat protein</fullName>
    </submittedName>
</protein>
<reference evidence="3 4" key="1">
    <citation type="submission" date="2023-11" db="EMBL/GenBank/DDBJ databases">
        <title>Arctic aerobic anoxygenic photoheterotroph Sediminicoccus rosea KRV36 adapts its photosynthesis to long days of polar summer.</title>
        <authorList>
            <person name="Tomasch J."/>
            <person name="Kopejtka K."/>
            <person name="Bily T."/>
            <person name="Gardiner A.T."/>
            <person name="Gardian Z."/>
            <person name="Shivaramu S."/>
            <person name="Koblizek M."/>
            <person name="Engelhardt F."/>
            <person name="Kaftan D."/>
        </authorList>
    </citation>
    <scope>NUCLEOTIDE SEQUENCE [LARGE SCALE GENOMIC DNA]</scope>
    <source>
        <strain evidence="3 4">R-30</strain>
    </source>
</reference>
<dbReference type="EMBL" id="CP137852">
    <property type="protein sequence ID" value="WPB87458.1"/>
    <property type="molecule type" value="Genomic_DNA"/>
</dbReference>
<keyword evidence="4" id="KW-1185">Reference proteome</keyword>
<dbReference type="PANTHER" id="PTHR45586:SF1">
    <property type="entry name" value="LIPOPOLYSACCHARIDE ASSEMBLY PROTEIN B"/>
    <property type="match status" value="1"/>
</dbReference>
<dbReference type="SUPFAM" id="SSF53756">
    <property type="entry name" value="UDP-Glycosyltransferase/glycogen phosphorylase"/>
    <property type="match status" value="1"/>
</dbReference>
<organism evidence="3 4">
    <name type="scientific">Sediminicoccus rosea</name>
    <dbReference type="NCBI Taxonomy" id="1225128"/>
    <lineage>
        <taxon>Bacteria</taxon>
        <taxon>Pseudomonadati</taxon>
        <taxon>Pseudomonadota</taxon>
        <taxon>Alphaproteobacteria</taxon>
        <taxon>Acetobacterales</taxon>
        <taxon>Roseomonadaceae</taxon>
        <taxon>Sediminicoccus</taxon>
    </lineage>
</organism>
<dbReference type="Pfam" id="PF14559">
    <property type="entry name" value="TPR_19"/>
    <property type="match status" value="1"/>
</dbReference>
<dbReference type="SMART" id="SM00028">
    <property type="entry name" value="TPR"/>
    <property type="match status" value="6"/>
</dbReference>
<dbReference type="Pfam" id="PF13432">
    <property type="entry name" value="TPR_16"/>
    <property type="match status" value="1"/>
</dbReference>
<keyword evidence="2" id="KW-0802">TPR repeat</keyword>
<evidence type="ECO:0000313" key="4">
    <source>
        <dbReference type="Proteomes" id="UP001305521"/>
    </source>
</evidence>
<proteinExistence type="predicted"/>
<gene>
    <name evidence="3" type="ORF">R9Z33_11375</name>
</gene>